<dbReference type="Proteomes" id="UP000178319">
    <property type="component" value="Unassembled WGS sequence"/>
</dbReference>
<evidence type="ECO:0008006" key="6">
    <source>
        <dbReference type="Google" id="ProtNLM"/>
    </source>
</evidence>
<dbReference type="GO" id="GO:0007165">
    <property type="term" value="P:signal transduction"/>
    <property type="evidence" value="ECO:0007669"/>
    <property type="project" value="TreeGrafter"/>
</dbReference>
<keyword evidence="2 3" id="KW-0460">Magnesium</keyword>
<dbReference type="Pfam" id="PF00459">
    <property type="entry name" value="Inositol_P"/>
    <property type="match status" value="1"/>
</dbReference>
<comment type="caution">
    <text evidence="4">The sequence shown here is derived from an EMBL/GenBank/DDBJ whole genome shotgun (WGS) entry which is preliminary data.</text>
</comment>
<dbReference type="GO" id="GO:0046854">
    <property type="term" value="P:phosphatidylinositol phosphate biosynthetic process"/>
    <property type="evidence" value="ECO:0007669"/>
    <property type="project" value="InterPro"/>
</dbReference>
<feature type="binding site" evidence="3">
    <location>
        <position position="250"/>
    </location>
    <ligand>
        <name>Mg(2+)</name>
        <dbReference type="ChEBI" id="CHEBI:18420"/>
        <label>1</label>
        <note>catalytic</note>
    </ligand>
</feature>
<protein>
    <recommendedName>
        <fullName evidence="6">Inositol monophosphatase</fullName>
    </recommendedName>
</protein>
<evidence type="ECO:0000256" key="2">
    <source>
        <dbReference type="ARBA" id="ARBA00022842"/>
    </source>
</evidence>
<feature type="binding site" evidence="3">
    <location>
        <position position="82"/>
    </location>
    <ligand>
        <name>Mg(2+)</name>
        <dbReference type="ChEBI" id="CHEBI:18420"/>
        <label>1</label>
        <note>catalytic</note>
    </ligand>
</feature>
<feature type="binding site" evidence="3">
    <location>
        <position position="97"/>
    </location>
    <ligand>
        <name>Mg(2+)</name>
        <dbReference type="ChEBI" id="CHEBI:18420"/>
        <label>1</label>
        <note>catalytic</note>
    </ligand>
</feature>
<dbReference type="Gene3D" id="3.30.540.10">
    <property type="entry name" value="Fructose-1,6-Bisphosphatase, subunit A, domain 1"/>
    <property type="match status" value="1"/>
</dbReference>
<dbReference type="InterPro" id="IPR020550">
    <property type="entry name" value="Inositol_monophosphatase_CS"/>
</dbReference>
<name>A0A1G1V9D0_9BACT</name>
<evidence type="ECO:0000256" key="1">
    <source>
        <dbReference type="ARBA" id="ARBA00022723"/>
    </source>
</evidence>
<evidence type="ECO:0000313" key="5">
    <source>
        <dbReference type="Proteomes" id="UP000178319"/>
    </source>
</evidence>
<dbReference type="Gene3D" id="3.40.190.80">
    <property type="match status" value="1"/>
</dbReference>
<evidence type="ECO:0000313" key="4">
    <source>
        <dbReference type="EMBL" id="OGY12020.1"/>
    </source>
</evidence>
<feature type="binding site" evidence="3">
    <location>
        <position position="100"/>
    </location>
    <ligand>
        <name>Mg(2+)</name>
        <dbReference type="ChEBI" id="CHEBI:18420"/>
        <label>1</label>
        <note>catalytic</note>
    </ligand>
</feature>
<dbReference type="EMBL" id="MHBZ01000007">
    <property type="protein sequence ID" value="OGY12020.1"/>
    <property type="molecule type" value="Genomic_DNA"/>
</dbReference>
<dbReference type="PANTHER" id="PTHR20854">
    <property type="entry name" value="INOSITOL MONOPHOSPHATASE"/>
    <property type="match status" value="1"/>
</dbReference>
<accession>A0A1G1V9D0</accession>
<dbReference type="PANTHER" id="PTHR20854:SF4">
    <property type="entry name" value="INOSITOL-1-MONOPHOSPHATASE-RELATED"/>
    <property type="match status" value="1"/>
</dbReference>
<keyword evidence="1 3" id="KW-0479">Metal-binding</keyword>
<proteinExistence type="predicted"/>
<gene>
    <name evidence="4" type="ORF">A3D26_00660</name>
</gene>
<comment type="cofactor">
    <cofactor evidence="3">
        <name>Mg(2+)</name>
        <dbReference type="ChEBI" id="CHEBI:18420"/>
    </cofactor>
</comment>
<organism evidence="4 5">
    <name type="scientific">Candidatus Blackburnbacteria bacterium RIFCSPHIGHO2_02_FULL_44_20</name>
    <dbReference type="NCBI Taxonomy" id="1797516"/>
    <lineage>
        <taxon>Bacteria</taxon>
        <taxon>Candidatus Blackburniibacteriota</taxon>
    </lineage>
</organism>
<dbReference type="STRING" id="1797516.A3D26_00660"/>
<sequence>MLTLGPLMENGFEQGTTFIAAEAALEGARLLLGIHGASPERLQIEFKAEAGMTPRTVADLRSGEAMKRIIRISAPEDAINEEESGFEEGTGCTWHVDPLDGTSSYAAGQRYSTIGVAVHKADRAQSVVILHPFELELLVAEAGKGAFLFPLKREDRAWGQAIFLTFSDPSLPMRLRLPAEASLAGGCVYLDALFNGKTASRKLDLMGRLTELSGDNLGFRMTGSNIDQQRQVAAGRGQLTITDAVGGFYDLAAGALILREAGGKMVDGQTGGPVTEQTQVAIGGPSGLVDQVLPIVQECYRGYAGFK</sequence>
<dbReference type="PRINTS" id="PR00377">
    <property type="entry name" value="IMPHPHTASES"/>
</dbReference>
<dbReference type="SUPFAM" id="SSF56655">
    <property type="entry name" value="Carbohydrate phosphatase"/>
    <property type="match status" value="1"/>
</dbReference>
<dbReference type="GO" id="GO:0046872">
    <property type="term" value="F:metal ion binding"/>
    <property type="evidence" value="ECO:0007669"/>
    <property type="project" value="UniProtKB-KW"/>
</dbReference>
<feature type="binding site" evidence="3">
    <location>
        <position position="99"/>
    </location>
    <ligand>
        <name>Mg(2+)</name>
        <dbReference type="ChEBI" id="CHEBI:18420"/>
        <label>1</label>
        <note>catalytic</note>
    </ligand>
</feature>
<dbReference type="AlphaFoldDB" id="A0A1G1V9D0"/>
<dbReference type="InterPro" id="IPR000760">
    <property type="entry name" value="Inositol_monophosphatase-like"/>
</dbReference>
<dbReference type="GO" id="GO:0008934">
    <property type="term" value="F:inositol monophosphate 1-phosphatase activity"/>
    <property type="evidence" value="ECO:0007669"/>
    <property type="project" value="TreeGrafter"/>
</dbReference>
<dbReference type="PROSITE" id="PS00630">
    <property type="entry name" value="IMP_2"/>
    <property type="match status" value="1"/>
</dbReference>
<reference evidence="4 5" key="1">
    <citation type="journal article" date="2016" name="Nat. Commun.">
        <title>Thousands of microbial genomes shed light on interconnected biogeochemical processes in an aquifer system.</title>
        <authorList>
            <person name="Anantharaman K."/>
            <person name="Brown C.T."/>
            <person name="Hug L.A."/>
            <person name="Sharon I."/>
            <person name="Castelle C.J."/>
            <person name="Probst A.J."/>
            <person name="Thomas B.C."/>
            <person name="Singh A."/>
            <person name="Wilkins M.J."/>
            <person name="Karaoz U."/>
            <person name="Brodie E.L."/>
            <person name="Williams K.H."/>
            <person name="Hubbard S.S."/>
            <person name="Banfield J.F."/>
        </authorList>
    </citation>
    <scope>NUCLEOTIDE SEQUENCE [LARGE SCALE GENOMIC DNA]</scope>
</reference>
<evidence type="ECO:0000256" key="3">
    <source>
        <dbReference type="PIRSR" id="PIRSR600760-2"/>
    </source>
</evidence>
<dbReference type="GO" id="GO:0006020">
    <property type="term" value="P:inositol metabolic process"/>
    <property type="evidence" value="ECO:0007669"/>
    <property type="project" value="TreeGrafter"/>
</dbReference>